<evidence type="ECO:0000313" key="2">
    <source>
        <dbReference type="EMBL" id="KDQ51831.1"/>
    </source>
</evidence>
<name>A0A067PND2_9AGAM</name>
<organism evidence="2 3">
    <name type="scientific">Jaapia argillacea MUCL 33604</name>
    <dbReference type="NCBI Taxonomy" id="933084"/>
    <lineage>
        <taxon>Eukaryota</taxon>
        <taxon>Fungi</taxon>
        <taxon>Dikarya</taxon>
        <taxon>Basidiomycota</taxon>
        <taxon>Agaricomycotina</taxon>
        <taxon>Agaricomycetes</taxon>
        <taxon>Agaricomycetidae</taxon>
        <taxon>Jaapiales</taxon>
        <taxon>Jaapiaceae</taxon>
        <taxon>Jaapia</taxon>
    </lineage>
</organism>
<dbReference type="HOGENOM" id="CLU_059054_2_0_1"/>
<keyword evidence="1" id="KW-0812">Transmembrane</keyword>
<proteinExistence type="predicted"/>
<evidence type="ECO:0008006" key="4">
    <source>
        <dbReference type="Google" id="ProtNLM"/>
    </source>
</evidence>
<evidence type="ECO:0000256" key="1">
    <source>
        <dbReference type="SAM" id="Phobius"/>
    </source>
</evidence>
<reference evidence="3" key="1">
    <citation type="journal article" date="2014" name="Proc. Natl. Acad. Sci. U.S.A.">
        <title>Extensive sampling of basidiomycete genomes demonstrates inadequacy of the white-rot/brown-rot paradigm for wood decay fungi.</title>
        <authorList>
            <person name="Riley R."/>
            <person name="Salamov A.A."/>
            <person name="Brown D.W."/>
            <person name="Nagy L.G."/>
            <person name="Floudas D."/>
            <person name="Held B.W."/>
            <person name="Levasseur A."/>
            <person name="Lombard V."/>
            <person name="Morin E."/>
            <person name="Otillar R."/>
            <person name="Lindquist E.A."/>
            <person name="Sun H."/>
            <person name="LaButti K.M."/>
            <person name="Schmutz J."/>
            <person name="Jabbour D."/>
            <person name="Luo H."/>
            <person name="Baker S.E."/>
            <person name="Pisabarro A.G."/>
            <person name="Walton J.D."/>
            <person name="Blanchette R.A."/>
            <person name="Henrissat B."/>
            <person name="Martin F."/>
            <person name="Cullen D."/>
            <person name="Hibbett D.S."/>
            <person name="Grigoriev I.V."/>
        </authorList>
    </citation>
    <scope>NUCLEOTIDE SEQUENCE [LARGE SCALE GENOMIC DNA]</scope>
    <source>
        <strain evidence="3">MUCL 33604</strain>
    </source>
</reference>
<feature type="transmembrane region" description="Helical" evidence="1">
    <location>
        <begin position="206"/>
        <end position="227"/>
    </location>
</feature>
<feature type="transmembrane region" description="Helical" evidence="1">
    <location>
        <begin position="15"/>
        <end position="33"/>
    </location>
</feature>
<feature type="transmembrane region" description="Helical" evidence="1">
    <location>
        <begin position="53"/>
        <end position="73"/>
    </location>
</feature>
<feature type="transmembrane region" description="Helical" evidence="1">
    <location>
        <begin position="117"/>
        <end position="136"/>
    </location>
</feature>
<keyword evidence="1" id="KW-0472">Membrane</keyword>
<dbReference type="OrthoDB" id="3197626at2759"/>
<feature type="transmembrane region" description="Helical" evidence="1">
    <location>
        <begin position="163"/>
        <end position="185"/>
    </location>
</feature>
<sequence length="311" mass="34916">MVDWHDPDVLRQEDTAFMGAFAFCIGLYIWDFLQTLWFEWALVMRKLPMRWPYIPYFVGRYAVLSLFAALLTMGLTSSYDCSATIRFMLVSFAFAVGGASVNLTIRTVVIWRCNRYVTALLVVISVFHWTALFFFAGHFTQARPRANGTCDIDSHGDGSLTAVYAMTIILDLLVFVLSIVGLARFADPAQGGRRTRLWRAVLKQGIGYFLLTLLLNVPSLVFASLNLNLMMEVMSSLPAMICSVMASCRAVNSLIRDPDSDGVHDDAPPVARTTFHNETIFTTHIDLPDIGRVETIQLSRNENLSFKRSPC</sequence>
<dbReference type="EMBL" id="KL197744">
    <property type="protein sequence ID" value="KDQ51831.1"/>
    <property type="molecule type" value="Genomic_DNA"/>
</dbReference>
<dbReference type="AlphaFoldDB" id="A0A067PND2"/>
<accession>A0A067PND2</accession>
<feature type="transmembrane region" description="Helical" evidence="1">
    <location>
        <begin position="85"/>
        <end position="105"/>
    </location>
</feature>
<keyword evidence="1" id="KW-1133">Transmembrane helix</keyword>
<evidence type="ECO:0000313" key="3">
    <source>
        <dbReference type="Proteomes" id="UP000027265"/>
    </source>
</evidence>
<protein>
    <recommendedName>
        <fullName evidence="4">G-protein coupled receptors family 1 profile domain-containing protein</fullName>
    </recommendedName>
</protein>
<gene>
    <name evidence="2" type="ORF">JAAARDRAFT_184653</name>
</gene>
<keyword evidence="3" id="KW-1185">Reference proteome</keyword>
<dbReference type="InParanoid" id="A0A067PND2"/>
<dbReference type="Proteomes" id="UP000027265">
    <property type="component" value="Unassembled WGS sequence"/>
</dbReference>